<dbReference type="GO" id="GO:0008270">
    <property type="term" value="F:zinc ion binding"/>
    <property type="evidence" value="ECO:0007669"/>
    <property type="project" value="UniProtKB-UniRule"/>
</dbReference>
<dbReference type="GO" id="GO:0006508">
    <property type="term" value="P:proteolysis"/>
    <property type="evidence" value="ECO:0007669"/>
    <property type="project" value="InterPro"/>
</dbReference>
<keyword evidence="1" id="KW-0479">Metal-binding</keyword>
<accession>A0A397D5E7</accession>
<dbReference type="InterPro" id="IPR006026">
    <property type="entry name" value="Peptidase_Metallo"/>
</dbReference>
<dbReference type="Proteomes" id="UP000266239">
    <property type="component" value="Unassembled WGS sequence"/>
</dbReference>
<evidence type="ECO:0000256" key="2">
    <source>
        <dbReference type="SAM" id="MobiDB-lite"/>
    </source>
</evidence>
<reference evidence="9 10" key="1">
    <citation type="submission" date="2018-08" db="EMBL/GenBank/DDBJ databases">
        <title>Aphanomyces genome sequencing and annotation.</title>
        <authorList>
            <person name="Minardi D."/>
            <person name="Oidtmann B."/>
            <person name="Van Der Giezen M."/>
            <person name="Studholme D.J."/>
        </authorList>
    </citation>
    <scope>NUCLEOTIDE SEQUENCE [LARGE SCALE GENOMIC DNA]</scope>
    <source>
        <strain evidence="8 12">FDL457</strain>
        <strain evidence="6 9">SA</strain>
        <strain evidence="7 11">Si</strain>
        <strain evidence="5 10">Yx</strain>
    </source>
</reference>
<dbReference type="SUPFAM" id="SSF55486">
    <property type="entry name" value="Metalloproteases ('zincins'), catalytic domain"/>
    <property type="match status" value="1"/>
</dbReference>
<dbReference type="EMBL" id="QUTF01025100">
    <property type="protein sequence ID" value="RHY84025.1"/>
    <property type="molecule type" value="Genomic_DNA"/>
</dbReference>
<comment type="caution">
    <text evidence="6">The sequence shown here is derived from an EMBL/GenBank/DDBJ whole genome shotgun (WGS) entry which is preliminary data.</text>
</comment>
<gene>
    <name evidence="5" type="ORF">DYB25_005885</name>
    <name evidence="8" type="ORF">DYB26_011026</name>
    <name evidence="7" type="ORF">DYB34_001150</name>
    <name evidence="6" type="ORF">DYB38_008209</name>
</gene>
<evidence type="ECO:0000313" key="9">
    <source>
        <dbReference type="Proteomes" id="UP000265716"/>
    </source>
</evidence>
<dbReference type="PANTHER" id="PTHR10127">
    <property type="entry name" value="DISCOIDIN, CUB, EGF, LAMININ , AND ZINC METALLOPROTEASE DOMAIN CONTAINING"/>
    <property type="match status" value="1"/>
</dbReference>
<protein>
    <recommendedName>
        <fullName evidence="4">Peptidase M12A domain-containing protein</fullName>
    </recommendedName>
</protein>
<evidence type="ECO:0000313" key="5">
    <source>
        <dbReference type="EMBL" id="RHY25127.1"/>
    </source>
</evidence>
<dbReference type="InterPro" id="IPR001506">
    <property type="entry name" value="Peptidase_M12A"/>
</dbReference>
<dbReference type="EMBL" id="QUTC01005289">
    <property type="protein sequence ID" value="RHY59071.1"/>
    <property type="molecule type" value="Genomic_DNA"/>
</dbReference>
<dbReference type="VEuPathDB" id="FungiDB:H257_18335"/>
<dbReference type="Pfam" id="PF01400">
    <property type="entry name" value="Astacin"/>
    <property type="match status" value="1"/>
</dbReference>
<feature type="region of interest" description="Disordered" evidence="2">
    <location>
        <begin position="871"/>
        <end position="891"/>
    </location>
</feature>
<dbReference type="EMBL" id="QUTB01001041">
    <property type="protein sequence ID" value="RHY76742.1"/>
    <property type="molecule type" value="Genomic_DNA"/>
</dbReference>
<keyword evidence="1" id="KW-0862">Zinc</keyword>
<keyword evidence="3" id="KW-0812">Transmembrane</keyword>
<dbReference type="PANTHER" id="PTHR10127:SF850">
    <property type="entry name" value="METALLOENDOPEPTIDASE"/>
    <property type="match status" value="1"/>
</dbReference>
<evidence type="ECO:0000313" key="11">
    <source>
        <dbReference type="Proteomes" id="UP000283543"/>
    </source>
</evidence>
<proteinExistence type="predicted"/>
<keyword evidence="3" id="KW-0472">Membrane</keyword>
<dbReference type="Gene3D" id="3.40.390.10">
    <property type="entry name" value="Collagenase (Catalytic Domain)"/>
    <property type="match status" value="1"/>
</dbReference>
<evidence type="ECO:0000313" key="8">
    <source>
        <dbReference type="EMBL" id="RHY84025.1"/>
    </source>
</evidence>
<sequence>MHMPLASSVRVYDAHEVVIPLSQRSSVVCPGQCEAMFLPRDMDDVDDCSCSTKATIPSRALLSQGFGDDSSSYRCPKDSSAKALHPRSFDDCLCSETAPHRDDKAGQCVTEITCSGKYGLKAGVTTARSLADCDCLDPYMKDESTGECRLTHCPRAANYVIKAGVVHVHSLVDCDCLAPYTKNAQSGECYVRFECPPHASPPVQGVAKSVGDCTCDWGFVRPQVKPDNSSSNNDPYCVAENPTFACPPHARPVSATVQNFMDCECANGFHRLDKLERCVEDVDGHSPSLRGNDVASPRATDIIFTCPDFSVPLAPHPYSMTQCRCLPGFEPNLNMQTCDWTPDYFVCPPHSFNPYPALPPLDFMDCHCAKGFHRHDATGTCVAKTRIGANGCPAGALAETWPVHDPNWDCFCPHGEEDNIEEEGGDYRRTLGKEDEVPFEKSDWTLTCKHAGDDEGGVDGCPLNAVMNHWPVLGVEDCSCKAGYDSVVAPDHKLGITCNRTDGDDSMIPKCVADGMTRSPADNVCRYPAEDVGTTSATGHIVVNGNELAFVLVEEDIMVTQGDIAVGTSFGYLGEGDDDLLFYMLHGYYNKEQESRWKEATMCFTIDQAVRHRRDDIWSAMSHISATTGFHFLECQEDYCDDHLTDCDDVVDVIQTSSGCWSSIGRVGGRQALGVSDGCARGNLIHVFLHAVGLHHPTVRPDRDAHVQIAWECVESAKRSYLSVEERVYDVVDNVVNVPYDYFSLMHPRADVFVNMSMAGGGCMTLFPLIEDPFERQAVMTGMGQRDQLSLTDIHYVWALYPELKQAAKESLLTPEGTNHYHEARLHTKQDATPFRPVSTSGAVGAAVCVVAFVAIVGFATFEMRRVARKTKAEDERDDYSDPLLTDPIYD</sequence>
<comment type="cofactor">
    <cofactor evidence="1">
        <name>Zn(2+)</name>
        <dbReference type="ChEBI" id="CHEBI:29105"/>
    </cofactor>
    <text evidence="1">Binds 1 zinc ion per subunit.</text>
</comment>
<evidence type="ECO:0000259" key="4">
    <source>
        <dbReference type="PROSITE" id="PS51864"/>
    </source>
</evidence>
<feature type="domain" description="Peptidase M12A" evidence="4">
    <location>
        <begin position="586"/>
        <end position="805"/>
    </location>
</feature>
<feature type="transmembrane region" description="Helical" evidence="3">
    <location>
        <begin position="843"/>
        <end position="862"/>
    </location>
</feature>
<keyword evidence="3" id="KW-1133">Transmembrane helix</keyword>
<evidence type="ECO:0000256" key="1">
    <source>
        <dbReference type="PROSITE-ProRule" id="PRU01211"/>
    </source>
</evidence>
<dbReference type="Proteomes" id="UP000265716">
    <property type="component" value="Unassembled WGS sequence"/>
</dbReference>
<dbReference type="PROSITE" id="PS51864">
    <property type="entry name" value="ASTACIN"/>
    <property type="match status" value="1"/>
</dbReference>
<comment type="caution">
    <text evidence="1">Lacks conserved residue(s) required for the propagation of feature annotation.</text>
</comment>
<evidence type="ECO:0000256" key="3">
    <source>
        <dbReference type="SAM" id="Phobius"/>
    </source>
</evidence>
<dbReference type="Proteomes" id="UP000283543">
    <property type="component" value="Unassembled WGS sequence"/>
</dbReference>
<evidence type="ECO:0000313" key="6">
    <source>
        <dbReference type="EMBL" id="RHY59071.1"/>
    </source>
</evidence>
<evidence type="ECO:0000313" key="10">
    <source>
        <dbReference type="Proteomes" id="UP000266239"/>
    </source>
</evidence>
<dbReference type="Proteomes" id="UP000286510">
    <property type="component" value="Unassembled WGS sequence"/>
</dbReference>
<dbReference type="SMART" id="SM00235">
    <property type="entry name" value="ZnMc"/>
    <property type="match status" value="1"/>
</dbReference>
<feature type="binding site" evidence="1">
    <location>
        <position position="690"/>
    </location>
    <ligand>
        <name>Zn(2+)</name>
        <dbReference type="ChEBI" id="CHEBI:29105"/>
        <note>catalytic</note>
    </ligand>
</feature>
<evidence type="ECO:0000313" key="12">
    <source>
        <dbReference type="Proteomes" id="UP000286510"/>
    </source>
</evidence>
<feature type="binding site" evidence="1">
    <location>
        <position position="686"/>
    </location>
    <ligand>
        <name>Zn(2+)</name>
        <dbReference type="ChEBI" id="CHEBI:29105"/>
        <note>catalytic</note>
    </ligand>
</feature>
<feature type="binding site" evidence="1">
    <location>
        <position position="696"/>
    </location>
    <ligand>
        <name>Zn(2+)</name>
        <dbReference type="ChEBI" id="CHEBI:29105"/>
        <note>catalytic</note>
    </ligand>
</feature>
<evidence type="ECO:0000313" key="7">
    <source>
        <dbReference type="EMBL" id="RHY76742.1"/>
    </source>
</evidence>
<dbReference type="EMBL" id="QUTA01003027">
    <property type="protein sequence ID" value="RHY25127.1"/>
    <property type="molecule type" value="Genomic_DNA"/>
</dbReference>
<dbReference type="AlphaFoldDB" id="A0A397D5E7"/>
<dbReference type="InterPro" id="IPR024079">
    <property type="entry name" value="MetalloPept_cat_dom_sf"/>
</dbReference>
<dbReference type="GO" id="GO:0004222">
    <property type="term" value="F:metalloendopeptidase activity"/>
    <property type="evidence" value="ECO:0007669"/>
    <property type="project" value="InterPro"/>
</dbReference>
<organism evidence="6 9">
    <name type="scientific">Aphanomyces astaci</name>
    <name type="common">Crayfish plague agent</name>
    <dbReference type="NCBI Taxonomy" id="112090"/>
    <lineage>
        <taxon>Eukaryota</taxon>
        <taxon>Sar</taxon>
        <taxon>Stramenopiles</taxon>
        <taxon>Oomycota</taxon>
        <taxon>Saprolegniomycetes</taxon>
        <taxon>Saprolegniales</taxon>
        <taxon>Verrucalvaceae</taxon>
        <taxon>Aphanomyces</taxon>
    </lineage>
</organism>
<name>A0A397D5E7_APHAT</name>